<dbReference type="Gene3D" id="1.20.1250.20">
    <property type="entry name" value="MFS general substrate transporter like domains"/>
    <property type="match status" value="1"/>
</dbReference>
<dbReference type="InterPro" id="IPR036259">
    <property type="entry name" value="MFS_trans_sf"/>
</dbReference>
<accession>A0ABM8IEI7</accession>
<feature type="transmembrane region" description="Helical" evidence="5">
    <location>
        <begin position="243"/>
        <end position="259"/>
    </location>
</feature>
<dbReference type="Proteomes" id="UP001496674">
    <property type="component" value="Chromosome"/>
</dbReference>
<feature type="transmembrane region" description="Helical" evidence="5">
    <location>
        <begin position="319"/>
        <end position="337"/>
    </location>
</feature>
<feature type="transmembrane region" description="Helical" evidence="5">
    <location>
        <begin position="378"/>
        <end position="397"/>
    </location>
</feature>
<feature type="transmembrane region" description="Helical" evidence="5">
    <location>
        <begin position="279"/>
        <end position="299"/>
    </location>
</feature>
<dbReference type="PANTHER" id="PTHR23501">
    <property type="entry name" value="MAJOR FACILITATOR SUPERFAMILY"/>
    <property type="match status" value="1"/>
</dbReference>
<reference evidence="6 7" key="1">
    <citation type="submission" date="2023-04" db="EMBL/GenBank/DDBJ databases">
        <title>Draft genome sequence of acteroides sedimenti strain YN3PY1.</title>
        <authorList>
            <person name="Yoshida N."/>
        </authorList>
    </citation>
    <scope>NUCLEOTIDE SEQUENCE [LARGE SCALE GENOMIC DNA]</scope>
    <source>
        <strain evidence="6 7">YN3PY1</strain>
    </source>
</reference>
<dbReference type="EMBL" id="AP028055">
    <property type="protein sequence ID" value="BEH00347.1"/>
    <property type="molecule type" value="Genomic_DNA"/>
</dbReference>
<feature type="transmembrane region" description="Helical" evidence="5">
    <location>
        <begin position="60"/>
        <end position="78"/>
    </location>
</feature>
<feature type="transmembrane region" description="Helical" evidence="5">
    <location>
        <begin position="20"/>
        <end position="40"/>
    </location>
</feature>
<gene>
    <name evidence="6" type="ORF">BSYN_26110</name>
</gene>
<evidence type="ECO:0000256" key="2">
    <source>
        <dbReference type="ARBA" id="ARBA00022692"/>
    </source>
</evidence>
<evidence type="ECO:0000256" key="3">
    <source>
        <dbReference type="ARBA" id="ARBA00022989"/>
    </source>
</evidence>
<evidence type="ECO:0000313" key="7">
    <source>
        <dbReference type="Proteomes" id="UP001496674"/>
    </source>
</evidence>
<comment type="subcellular location">
    <subcellularLocation>
        <location evidence="1">Membrane</location>
        <topology evidence="1">Multi-pass membrane protein</topology>
    </subcellularLocation>
</comment>
<keyword evidence="2 5" id="KW-0812">Transmembrane</keyword>
<proteinExistence type="predicted"/>
<name>A0ABM8IEI7_9BACE</name>
<keyword evidence="4 5" id="KW-0472">Membrane</keyword>
<feature type="transmembrane region" description="Helical" evidence="5">
    <location>
        <begin position="85"/>
        <end position="102"/>
    </location>
</feature>
<feature type="transmembrane region" description="Helical" evidence="5">
    <location>
        <begin position="409"/>
        <end position="432"/>
    </location>
</feature>
<feature type="transmembrane region" description="Helical" evidence="5">
    <location>
        <begin position="108"/>
        <end position="125"/>
    </location>
</feature>
<keyword evidence="3 5" id="KW-1133">Transmembrane helix</keyword>
<evidence type="ECO:0008006" key="8">
    <source>
        <dbReference type="Google" id="ProtNLM"/>
    </source>
</evidence>
<feature type="transmembrane region" description="Helical" evidence="5">
    <location>
        <begin position="478"/>
        <end position="495"/>
    </location>
</feature>
<feature type="transmembrane region" description="Helical" evidence="5">
    <location>
        <begin position="208"/>
        <end position="231"/>
    </location>
</feature>
<dbReference type="RefSeq" id="WP_353331614.1">
    <property type="nucleotide sequence ID" value="NZ_AP028055.1"/>
</dbReference>
<evidence type="ECO:0000313" key="6">
    <source>
        <dbReference type="EMBL" id="BEH00347.1"/>
    </source>
</evidence>
<feature type="transmembrane region" description="Helical" evidence="5">
    <location>
        <begin position="176"/>
        <end position="196"/>
    </location>
</feature>
<dbReference type="PANTHER" id="PTHR23501:SF5">
    <property type="entry name" value="TRANSPORT PROTEIN"/>
    <property type="match status" value="1"/>
</dbReference>
<sequence>MHDIGPFSIPAMRSFVPEKLRPWIMILFAVIFQLSGGVYLATVSEMVGSLSLMREDVTMAGAASLVGLALTFTIMFRLKFRFSSKVALLTCCSVIIACNLICMHTDSVPVLVATCFVAGVFRMWGTFECNSTIQLWITPKRDLSIFFCYINLIVQGMIQFTGLAAIYTSFLSKWEYMHWVVVALLGLVMIATVILFRTYRSMKKLPLFGIDWLGALMWGLTILCVIFLCIYGEHYDWCDSEQIQMATIFGVVLLLLNLWRAKTIRHPYISLPTWKFRTVYITFFIYLVVFILISPMHVIEHAYMEHILGYDSLNVISTNWIVILGIATASIFMYRTFALKKWSYKRATVIGFSAIVAHLMIFYFMIDYNLPKESLILPIFLRSFGFIVISICFLTALTQVPFRYFWEALTIQAFVDACFGEFFGAAVLGRAMKFVMAKNTMLLGAKLDNVNVVANQLSKGELFGALQQQALIVSMKELYGWLLMFGIFCLVVFLLKESSLRPKFAVHPKFRTIRRWIKHDLREDEAIAKQDF</sequence>
<keyword evidence="7" id="KW-1185">Reference proteome</keyword>
<protein>
    <recommendedName>
        <fullName evidence="8">MFS transporter</fullName>
    </recommendedName>
</protein>
<evidence type="ECO:0000256" key="1">
    <source>
        <dbReference type="ARBA" id="ARBA00004141"/>
    </source>
</evidence>
<evidence type="ECO:0000256" key="5">
    <source>
        <dbReference type="SAM" id="Phobius"/>
    </source>
</evidence>
<dbReference type="SUPFAM" id="SSF103473">
    <property type="entry name" value="MFS general substrate transporter"/>
    <property type="match status" value="1"/>
</dbReference>
<feature type="transmembrane region" description="Helical" evidence="5">
    <location>
        <begin position="349"/>
        <end position="366"/>
    </location>
</feature>
<organism evidence="6 7">
    <name type="scientific">Bacteroides sedimenti</name>
    <dbReference type="NCBI Taxonomy" id="2136147"/>
    <lineage>
        <taxon>Bacteria</taxon>
        <taxon>Pseudomonadati</taxon>
        <taxon>Bacteroidota</taxon>
        <taxon>Bacteroidia</taxon>
        <taxon>Bacteroidales</taxon>
        <taxon>Bacteroidaceae</taxon>
        <taxon>Bacteroides</taxon>
    </lineage>
</organism>
<evidence type="ECO:0000256" key="4">
    <source>
        <dbReference type="ARBA" id="ARBA00023136"/>
    </source>
</evidence>
<feature type="transmembrane region" description="Helical" evidence="5">
    <location>
        <begin position="146"/>
        <end position="170"/>
    </location>
</feature>